<dbReference type="EMBL" id="JAYJLD010000007">
    <property type="protein sequence ID" value="MEB3101376.1"/>
    <property type="molecule type" value="Genomic_DNA"/>
</dbReference>
<dbReference type="Proteomes" id="UP001310386">
    <property type="component" value="Unassembled WGS sequence"/>
</dbReference>
<dbReference type="RefSeq" id="WP_371753490.1">
    <property type="nucleotide sequence ID" value="NZ_JAYJLD010000007.1"/>
</dbReference>
<reference evidence="2" key="1">
    <citation type="submission" date="2023-12" db="EMBL/GenBank/DDBJ databases">
        <title>Fervidustalea candida gen. nov., sp. nov., a novel member of the family Paenibacillaceae isolated from a geothermal area.</title>
        <authorList>
            <person name="Li W.-J."/>
            <person name="Jiao J.-Y."/>
            <person name="Chen Y."/>
        </authorList>
    </citation>
    <scope>NUCLEOTIDE SEQUENCE</scope>
    <source>
        <strain evidence="2">SYSU GA230002</strain>
    </source>
</reference>
<accession>A0ABU5ZJ71</accession>
<name>A0ABU5ZJ71_9BACL</name>
<protein>
    <recommendedName>
        <fullName evidence="1">Molybdopterin cofactor biosynthesis MoaD-related C-terminal domain-containing protein</fullName>
    </recommendedName>
</protein>
<gene>
    <name evidence="2" type="ORF">VF724_06825</name>
</gene>
<evidence type="ECO:0000313" key="3">
    <source>
        <dbReference type="Proteomes" id="UP001310386"/>
    </source>
</evidence>
<evidence type="ECO:0000313" key="2">
    <source>
        <dbReference type="EMBL" id="MEB3101376.1"/>
    </source>
</evidence>
<dbReference type="Gene3D" id="3.30.1370.80">
    <property type="entry name" value="Molybdopterin cofactor biosynthesis MoaD-related, C-terminal domain"/>
    <property type="match status" value="1"/>
</dbReference>
<comment type="caution">
    <text evidence="2">The sequence shown here is derived from an EMBL/GenBank/DDBJ whole genome shotgun (WGS) entry which is preliminary data.</text>
</comment>
<keyword evidence="3" id="KW-1185">Reference proteome</keyword>
<proteinExistence type="predicted"/>
<dbReference type="InterPro" id="IPR036473">
    <property type="entry name" value="Mopterin_CF_MoaD-rel_C_sf"/>
</dbReference>
<evidence type="ECO:0000259" key="1">
    <source>
        <dbReference type="Pfam" id="PF09189"/>
    </source>
</evidence>
<dbReference type="Pfam" id="PF09189">
    <property type="entry name" value="MoaD_arch"/>
    <property type="match status" value="1"/>
</dbReference>
<dbReference type="InterPro" id="IPR015272">
    <property type="entry name" value="MoadD_C"/>
</dbReference>
<feature type="domain" description="Molybdopterin cofactor biosynthesis MoaD-related C-terminal" evidence="1">
    <location>
        <begin position="7"/>
        <end position="92"/>
    </location>
</feature>
<sequence length="92" mass="10601">MRKITKKTLEIRGIYRKYLVHYLIELDGAKENSTPQLSFTGNGWTCTLSQEEYFTFLQSQVPIVNVTLQAGNSEILDEIVRKFRFKTIRAGG</sequence>
<organism evidence="2 3">
    <name type="scientific">Ferviditalea candida</name>
    <dbReference type="NCBI Taxonomy" id="3108399"/>
    <lineage>
        <taxon>Bacteria</taxon>
        <taxon>Bacillati</taxon>
        <taxon>Bacillota</taxon>
        <taxon>Bacilli</taxon>
        <taxon>Bacillales</taxon>
        <taxon>Paenibacillaceae</taxon>
        <taxon>Ferviditalea</taxon>
    </lineage>
</organism>